<evidence type="ECO:0000259" key="9">
    <source>
        <dbReference type="PROSITE" id="PS51767"/>
    </source>
</evidence>
<dbReference type="GO" id="GO:0004190">
    <property type="term" value="F:aspartic-type endopeptidase activity"/>
    <property type="evidence" value="ECO:0007669"/>
    <property type="project" value="UniProtKB-KW"/>
</dbReference>
<dbReference type="GO" id="GO:0006508">
    <property type="term" value="P:proteolysis"/>
    <property type="evidence" value="ECO:0007669"/>
    <property type="project" value="UniProtKB-KW"/>
</dbReference>
<dbReference type="Pfam" id="PF00026">
    <property type="entry name" value="Asp"/>
    <property type="match status" value="2"/>
</dbReference>
<proteinExistence type="inferred from homology"/>
<dbReference type="InterPro" id="IPR021109">
    <property type="entry name" value="Peptidase_aspartic_dom_sf"/>
</dbReference>
<reference evidence="10" key="1">
    <citation type="submission" date="2021-02" db="EMBL/GenBank/DDBJ databases">
        <authorList>
            <person name="Nowell W R."/>
        </authorList>
    </citation>
    <scope>NUCLEOTIDE SEQUENCE</scope>
</reference>
<dbReference type="InterPro" id="IPR033121">
    <property type="entry name" value="PEPTIDASE_A1"/>
</dbReference>
<dbReference type="InterPro" id="IPR018222">
    <property type="entry name" value="Nuclear_transport_factor_2_euk"/>
</dbReference>
<comment type="similarity">
    <text evidence="1 7">Belongs to the peptidase A1 family.</text>
</comment>
<evidence type="ECO:0000259" key="8">
    <source>
        <dbReference type="PROSITE" id="PS50177"/>
    </source>
</evidence>
<dbReference type="SUPFAM" id="SSF50630">
    <property type="entry name" value="Acid proteases"/>
    <property type="match status" value="2"/>
</dbReference>
<evidence type="ECO:0000256" key="4">
    <source>
        <dbReference type="ARBA" id="ARBA00022801"/>
    </source>
</evidence>
<dbReference type="PANTHER" id="PTHR47966:SF51">
    <property type="entry name" value="BETA-SITE APP-CLEAVING ENZYME, ISOFORM A-RELATED"/>
    <property type="match status" value="1"/>
</dbReference>
<evidence type="ECO:0000256" key="2">
    <source>
        <dbReference type="ARBA" id="ARBA00022670"/>
    </source>
</evidence>
<dbReference type="FunFam" id="2.40.70.10:FF:000115">
    <property type="entry name" value="Lysosomal aspartic protease"/>
    <property type="match status" value="1"/>
</dbReference>
<keyword evidence="4 7" id="KW-0378">Hydrolase</keyword>
<dbReference type="EMBL" id="CAJNOE010000101">
    <property type="protein sequence ID" value="CAF0913276.1"/>
    <property type="molecule type" value="Genomic_DNA"/>
</dbReference>
<dbReference type="GO" id="GO:0005764">
    <property type="term" value="C:lysosome"/>
    <property type="evidence" value="ECO:0007669"/>
    <property type="project" value="TreeGrafter"/>
</dbReference>
<comment type="caution">
    <text evidence="10">The sequence shown here is derived from an EMBL/GenBank/DDBJ whole genome shotgun (WGS) entry which is preliminary data.</text>
</comment>
<dbReference type="PRINTS" id="PR00792">
    <property type="entry name" value="PEPSIN"/>
</dbReference>
<feature type="disulfide bond" evidence="6">
    <location>
        <begin position="348"/>
        <end position="406"/>
    </location>
</feature>
<evidence type="ECO:0000256" key="5">
    <source>
        <dbReference type="PIRSR" id="PIRSR601461-1"/>
    </source>
</evidence>
<keyword evidence="3 7" id="KW-0064">Aspartyl protease</keyword>
<keyword evidence="6" id="KW-1015">Disulfide bond</keyword>
<evidence type="ECO:0000256" key="7">
    <source>
        <dbReference type="RuleBase" id="RU000454"/>
    </source>
</evidence>
<feature type="active site" evidence="5">
    <location>
        <position position="313"/>
    </location>
</feature>
<dbReference type="PROSITE" id="PS00141">
    <property type="entry name" value="ASP_PROTEASE"/>
    <property type="match status" value="2"/>
</dbReference>
<dbReference type="AlphaFoldDB" id="A0A814AEX0"/>
<accession>A0A814AEX0</accession>
<dbReference type="Proteomes" id="UP000663860">
    <property type="component" value="Unassembled WGS sequence"/>
</dbReference>
<name>A0A814AEX0_9BILA</name>
<gene>
    <name evidence="10" type="ORF">IZO911_LOCUS12898</name>
</gene>
<evidence type="ECO:0000313" key="11">
    <source>
        <dbReference type="Proteomes" id="UP000663860"/>
    </source>
</evidence>
<sequence>MIIFYFEIINGDLFRIHMHRIQPHLYRTANCTLTTTNQTICQMSSRAFGNITVEKSSVYERLVNEDNFYFMGNISIGTPAQTFLVNFDTGSSDLWIPSSRCSSNCTRLHKYIAADSQTYIFNGNPFSITYADGSFVSGYISIDTVTINGITVQGQRFAECISITGMDNVLYDGILGLGYPTLANYGNTPLFYNMWNQRQRFAECISITGMDNVLYDGILGLGYPTLANYGNTPLFYNMWNQSLIPEPIFSFYLNPDTNAIIGSELIFGGIDSSKFTGNITYVPVVIPEYWEFQMTSMSVGSTLINSSLYAVADTGTTFITGPATQVEALNGALGATYDSSAKMYTLNCSINSLSSLPNVTFNIAGGIFTLKPSQYLVVYYDNSTNYDNSTDYNNSTSYDNSTSYICYSVFTPQDSKDSFNNSIWILGDYFLRRYYSIFDIVNNRIGFAQSISYNSE</sequence>
<feature type="domain" description="Peptidase A1" evidence="9">
    <location>
        <begin position="70"/>
        <end position="448"/>
    </location>
</feature>
<dbReference type="InterPro" id="IPR001969">
    <property type="entry name" value="Aspartic_peptidase_AS"/>
</dbReference>
<dbReference type="FunFam" id="2.40.70.10:FF:000008">
    <property type="entry name" value="Cathepsin D"/>
    <property type="match status" value="1"/>
</dbReference>
<evidence type="ECO:0000313" key="10">
    <source>
        <dbReference type="EMBL" id="CAF0913276.1"/>
    </source>
</evidence>
<feature type="disulfide bond" evidence="6">
    <location>
        <begin position="101"/>
        <end position="105"/>
    </location>
</feature>
<feature type="active site" evidence="5">
    <location>
        <position position="88"/>
    </location>
</feature>
<protein>
    <submittedName>
        <fullName evidence="10">Uncharacterized protein</fullName>
    </submittedName>
</protein>
<keyword evidence="2 7" id="KW-0645">Protease</keyword>
<organism evidence="10 11">
    <name type="scientific">Adineta steineri</name>
    <dbReference type="NCBI Taxonomy" id="433720"/>
    <lineage>
        <taxon>Eukaryota</taxon>
        <taxon>Metazoa</taxon>
        <taxon>Spiralia</taxon>
        <taxon>Gnathifera</taxon>
        <taxon>Rotifera</taxon>
        <taxon>Eurotatoria</taxon>
        <taxon>Bdelloidea</taxon>
        <taxon>Adinetida</taxon>
        <taxon>Adinetidae</taxon>
        <taxon>Adineta</taxon>
    </lineage>
</organism>
<feature type="domain" description="NTF2" evidence="8">
    <location>
        <begin position="426"/>
        <end position="456"/>
    </location>
</feature>
<dbReference type="Gene3D" id="2.40.70.10">
    <property type="entry name" value="Acid Proteases"/>
    <property type="match status" value="2"/>
</dbReference>
<dbReference type="PROSITE" id="PS50177">
    <property type="entry name" value="NTF2_DOMAIN"/>
    <property type="match status" value="1"/>
</dbReference>
<dbReference type="PANTHER" id="PTHR47966">
    <property type="entry name" value="BETA-SITE APP-CLEAVING ENZYME, ISOFORM A-RELATED"/>
    <property type="match status" value="1"/>
</dbReference>
<evidence type="ECO:0000256" key="6">
    <source>
        <dbReference type="PIRSR" id="PIRSR601461-2"/>
    </source>
</evidence>
<evidence type="ECO:0000256" key="3">
    <source>
        <dbReference type="ARBA" id="ARBA00022750"/>
    </source>
</evidence>
<evidence type="ECO:0000256" key="1">
    <source>
        <dbReference type="ARBA" id="ARBA00007447"/>
    </source>
</evidence>
<dbReference type="InterPro" id="IPR001461">
    <property type="entry name" value="Aspartic_peptidase_A1"/>
</dbReference>
<dbReference type="PROSITE" id="PS51767">
    <property type="entry name" value="PEPTIDASE_A1"/>
    <property type="match status" value="1"/>
</dbReference>